<protein>
    <submittedName>
        <fullName evidence="1">Uncharacterized protein</fullName>
    </submittedName>
</protein>
<dbReference type="EMBL" id="CP072754">
    <property type="protein sequence ID" value="QUC17544.1"/>
    <property type="molecule type" value="Genomic_DNA"/>
</dbReference>
<evidence type="ECO:0000313" key="1">
    <source>
        <dbReference type="EMBL" id="QUC17544.1"/>
    </source>
</evidence>
<dbReference type="KEGG" id="uvi:66062563"/>
<dbReference type="GeneID" id="66062563"/>
<proteinExistence type="predicted"/>
<dbReference type="AlphaFoldDB" id="A0A8E5HLF3"/>
<dbReference type="RefSeq" id="XP_042995217.1">
    <property type="nucleotide sequence ID" value="XM_043139283.1"/>
</dbReference>
<evidence type="ECO:0000313" key="2">
    <source>
        <dbReference type="Proteomes" id="UP000027002"/>
    </source>
</evidence>
<name>A0A8E5HLF3_USTVR</name>
<reference evidence="1" key="1">
    <citation type="submission" date="2020-03" db="EMBL/GenBank/DDBJ databases">
        <title>A mixture of massive structural variations and highly conserved coding sequences in Ustilaginoidea virens genome.</title>
        <authorList>
            <person name="Zhang K."/>
            <person name="Zhao Z."/>
            <person name="Zhang Z."/>
            <person name="Li Y."/>
            <person name="Hsiang T."/>
            <person name="Sun W."/>
        </authorList>
    </citation>
    <scope>NUCLEOTIDE SEQUENCE</scope>
    <source>
        <strain evidence="1">UV-8b</strain>
    </source>
</reference>
<gene>
    <name evidence="1" type="ORF">UV8b_01785</name>
</gene>
<organism evidence="1 2">
    <name type="scientific">Ustilaginoidea virens</name>
    <name type="common">Rice false smut fungus</name>
    <name type="synonym">Villosiclava virens</name>
    <dbReference type="NCBI Taxonomy" id="1159556"/>
    <lineage>
        <taxon>Eukaryota</taxon>
        <taxon>Fungi</taxon>
        <taxon>Dikarya</taxon>
        <taxon>Ascomycota</taxon>
        <taxon>Pezizomycotina</taxon>
        <taxon>Sordariomycetes</taxon>
        <taxon>Hypocreomycetidae</taxon>
        <taxon>Hypocreales</taxon>
        <taxon>Clavicipitaceae</taxon>
        <taxon>Ustilaginoidea</taxon>
    </lineage>
</organism>
<sequence>MAAASCHNPCWRRISNMIMIPCGFVYRLGVTGEGSRRCQPRNGLVHLYHALFRSAFHVLKPAPAPLEQPIASTSPPIQGPG</sequence>
<dbReference type="Proteomes" id="UP000027002">
    <property type="component" value="Chromosome 2"/>
</dbReference>
<accession>A0A8E5HLF3</accession>
<keyword evidence="2" id="KW-1185">Reference proteome</keyword>